<reference evidence="10" key="2">
    <citation type="journal article" date="2023" name="Microbiol Resour">
        <title>Decontamination and Annotation of the Draft Genome Sequence of the Oomycete Lagenidium giganteum ARSEF 373.</title>
        <authorList>
            <person name="Morgan W.R."/>
            <person name="Tartar A."/>
        </authorList>
    </citation>
    <scope>NUCLEOTIDE SEQUENCE</scope>
    <source>
        <strain evidence="10">ARSEF 373</strain>
    </source>
</reference>
<dbReference type="InterPro" id="IPR051601">
    <property type="entry name" value="Serine_prot/Carboxylest_S33"/>
</dbReference>
<feature type="transmembrane region" description="Helical" evidence="8">
    <location>
        <begin position="630"/>
        <end position="655"/>
    </location>
</feature>
<dbReference type="InterPro" id="IPR029058">
    <property type="entry name" value="AB_hydrolase_fold"/>
</dbReference>
<keyword evidence="11" id="KW-1185">Reference proteome</keyword>
<evidence type="ECO:0000256" key="3">
    <source>
        <dbReference type="ARBA" id="ARBA00022692"/>
    </source>
</evidence>
<keyword evidence="3 8" id="KW-0812">Transmembrane</keyword>
<feature type="transmembrane region" description="Helical" evidence="8">
    <location>
        <begin position="789"/>
        <end position="813"/>
    </location>
</feature>
<dbReference type="PROSITE" id="PS50259">
    <property type="entry name" value="G_PROTEIN_RECEP_F3_4"/>
    <property type="match status" value="1"/>
</dbReference>
<protein>
    <recommendedName>
        <fullName evidence="9">G-protein coupled receptors family 3 profile domain-containing protein</fullName>
    </recommendedName>
</protein>
<feature type="transmembrane region" description="Helical" evidence="8">
    <location>
        <begin position="699"/>
        <end position="720"/>
    </location>
</feature>
<evidence type="ECO:0000256" key="8">
    <source>
        <dbReference type="SAM" id="Phobius"/>
    </source>
</evidence>
<dbReference type="GO" id="GO:0016787">
    <property type="term" value="F:hydrolase activity"/>
    <property type="evidence" value="ECO:0007669"/>
    <property type="project" value="UniProtKB-KW"/>
</dbReference>
<dbReference type="CDD" id="cd15047">
    <property type="entry name" value="7tmC_GABA-B-like"/>
    <property type="match status" value="1"/>
</dbReference>
<dbReference type="Proteomes" id="UP001146120">
    <property type="component" value="Unassembled WGS sequence"/>
</dbReference>
<feature type="transmembrane region" description="Helical" evidence="8">
    <location>
        <begin position="853"/>
        <end position="875"/>
    </location>
</feature>
<name>A0AAV2YT18_9STRA</name>
<evidence type="ECO:0000313" key="10">
    <source>
        <dbReference type="EMBL" id="DAZ96508.1"/>
    </source>
</evidence>
<proteinExistence type="inferred from homology"/>
<reference evidence="10" key="1">
    <citation type="submission" date="2022-11" db="EMBL/GenBank/DDBJ databases">
        <authorList>
            <person name="Morgan W.R."/>
            <person name="Tartar A."/>
        </authorList>
    </citation>
    <scope>NUCLEOTIDE SEQUENCE</scope>
    <source>
        <strain evidence="10">ARSEF 373</strain>
    </source>
</reference>
<comment type="similarity">
    <text evidence="2">Belongs to the peptidase S33 family.</text>
</comment>
<feature type="region of interest" description="Disordered" evidence="7">
    <location>
        <begin position="889"/>
        <end position="922"/>
    </location>
</feature>
<sequence length="1238" mass="137666">MGGRRSRDVFPSQKNSEWLAMRTMCVVEGNRVMRWLVLPLLLLLCSTVVVYGAKYAPNHFIGTCFDDAWVRMMEQKLGVSATERDVTGRLVYPFLHPALKHQRFRIEDPRTKVDQSTLFTDDCVPPGAVYYGAGSKVNESGDVTDHGAINGTLIVELKGWDSHAISTMVFAILAQEMLGYSVSFYRISNSLNMAQRMSSVGLGACSPVHANVEVWADGKQSIFAVYANESYFAGGIGYFGHSGLFTTQDFVIDGLNSSKYKAGFDADFYRSYARSEELIQALPVSRLRNNSKYFPPTEVGCANNSFGCLNHCSKSYACTLREKAGKECLVTVLMYDVYDLGYLQSAMSNNHIPTYFCFLGYDGALKYIVDAQANHTPVVFYHYEPDTFHYVHADKFQRVFLPRPLPELVLENTGTFGENGYGKQTSNPVHVDFPTSRLDKYAPTLIQDNQPMGSFLGQISVTELYMAQLLKLYVNVTSITPPVDDAYFSTACTWLRENYDAWKIWLDRLPLCEFNQHIAYTISGCEGTNNSAAVRTITFAWNHPDPDNSSLPYNCDGGFSTLPEPLISSRPHQTYTVQECAASAKRTIKFSWRIPNANNASQSGECAGGMELAADEVITCDYMPYNNAGFIVFLVLTAILGGLLTIAMVFVFRYRDKPIIKRSQFEFLELMLLGGIVMCGAVILYAGKPTRFVCGARPAFISLGFTMIFGSLVVKSLRVYRVFNSSAMKRVVLTTWTMFKIFLVFFCIDIIILLAWFIIDFPEPAITLEELVQLHGGSVGNVACKSSSFIFSALLIFWKAIVLGMGLYISFLIRHLSTDFQESTWIFASSIVVLFGSLIMLPLAYLVKLEPATFFMFLATVLLFYTALAMGMMLLPKVMRLNEQAAATTTEAELRPGSGSTHGGTTTGGGFKSILPGVDSERDSDTATTMVLTFSRGARVRFPALLGAASTRNSSQRHQSSLAYRVFTNDPAPSKTALVMHGILGNKLNWRTFSMKLAAANPGWQFIAVDHRGHGDSPSFTRPHNLDACVNDILSLTDELGVEPDAVFGHSFGGKVALNYVAKCDDEGRQLPKQVWVLDSLPGTSQTDYARRAVTASIEYVLPRLKEIPLPIHSKPQLIADLQSKGIGLGEAQWLTTNLRLTSTNPETYVWKMDVHVIEELFQSFLTEDFWPLVCDPPHGVDIHFVQAERSKMWTPAVVEALQALASKGIHHHVLEKADHWVHIDNPNGLLEMIQENM</sequence>
<feature type="transmembrane region" description="Helical" evidence="8">
    <location>
        <begin position="667"/>
        <end position="687"/>
    </location>
</feature>
<dbReference type="Pfam" id="PF12697">
    <property type="entry name" value="Abhydrolase_6"/>
    <property type="match status" value="1"/>
</dbReference>
<gene>
    <name evidence="10" type="ORF">N0F65_008059</name>
</gene>
<dbReference type="Pfam" id="PF00003">
    <property type="entry name" value="7tm_3"/>
    <property type="match status" value="1"/>
</dbReference>
<dbReference type="SUPFAM" id="SSF53474">
    <property type="entry name" value="alpha/beta-Hydrolases"/>
    <property type="match status" value="1"/>
</dbReference>
<comment type="subcellular location">
    <subcellularLocation>
        <location evidence="1">Membrane</location>
        <topology evidence="1">Multi-pass membrane protein</topology>
    </subcellularLocation>
</comment>
<dbReference type="PANTHER" id="PTHR43248">
    <property type="entry name" value="2-SUCCINYL-6-HYDROXY-2,4-CYCLOHEXADIENE-1-CARBOXYLATE SYNTHASE"/>
    <property type="match status" value="1"/>
</dbReference>
<evidence type="ECO:0000313" key="11">
    <source>
        <dbReference type="Proteomes" id="UP001146120"/>
    </source>
</evidence>
<evidence type="ECO:0000256" key="4">
    <source>
        <dbReference type="ARBA" id="ARBA00022801"/>
    </source>
</evidence>
<dbReference type="GO" id="GO:0016020">
    <property type="term" value="C:membrane"/>
    <property type="evidence" value="ECO:0007669"/>
    <property type="project" value="UniProtKB-SubCell"/>
</dbReference>
<organism evidence="10 11">
    <name type="scientific">Lagenidium giganteum</name>
    <dbReference type="NCBI Taxonomy" id="4803"/>
    <lineage>
        <taxon>Eukaryota</taxon>
        <taxon>Sar</taxon>
        <taxon>Stramenopiles</taxon>
        <taxon>Oomycota</taxon>
        <taxon>Peronosporomycetes</taxon>
        <taxon>Pythiales</taxon>
        <taxon>Pythiaceae</taxon>
    </lineage>
</organism>
<evidence type="ECO:0000256" key="7">
    <source>
        <dbReference type="SAM" id="MobiDB-lite"/>
    </source>
</evidence>
<dbReference type="Gene3D" id="3.40.50.1820">
    <property type="entry name" value="alpha/beta hydrolase"/>
    <property type="match status" value="1"/>
</dbReference>
<feature type="transmembrane region" description="Helical" evidence="8">
    <location>
        <begin position="741"/>
        <end position="759"/>
    </location>
</feature>
<evidence type="ECO:0000256" key="2">
    <source>
        <dbReference type="ARBA" id="ARBA00010088"/>
    </source>
</evidence>
<dbReference type="InterPro" id="IPR000073">
    <property type="entry name" value="AB_hydrolase_1"/>
</dbReference>
<accession>A0AAV2YT18</accession>
<comment type="caution">
    <text evidence="10">The sequence shown here is derived from an EMBL/GenBank/DDBJ whole genome shotgun (WGS) entry which is preliminary data.</text>
</comment>
<evidence type="ECO:0000256" key="5">
    <source>
        <dbReference type="ARBA" id="ARBA00022989"/>
    </source>
</evidence>
<keyword evidence="5 8" id="KW-1133">Transmembrane helix</keyword>
<dbReference type="PANTHER" id="PTHR43248:SF3">
    <property type="entry name" value="AB HYDROLASE-1 DOMAIN-CONTAINING PROTEIN"/>
    <property type="match status" value="1"/>
</dbReference>
<feature type="transmembrane region" description="Helical" evidence="8">
    <location>
        <begin position="825"/>
        <end position="847"/>
    </location>
</feature>
<feature type="compositionally biased region" description="Gly residues" evidence="7">
    <location>
        <begin position="900"/>
        <end position="911"/>
    </location>
</feature>
<keyword evidence="4" id="KW-0378">Hydrolase</keyword>
<dbReference type="EMBL" id="DAKRPA010000165">
    <property type="protein sequence ID" value="DAZ96508.1"/>
    <property type="molecule type" value="Genomic_DNA"/>
</dbReference>
<dbReference type="InterPro" id="IPR017978">
    <property type="entry name" value="GPCR_3_C"/>
</dbReference>
<evidence type="ECO:0000256" key="1">
    <source>
        <dbReference type="ARBA" id="ARBA00004141"/>
    </source>
</evidence>
<dbReference type="AlphaFoldDB" id="A0AAV2YT18"/>
<dbReference type="GO" id="GO:0004930">
    <property type="term" value="F:G protein-coupled receptor activity"/>
    <property type="evidence" value="ECO:0007669"/>
    <property type="project" value="InterPro"/>
</dbReference>
<evidence type="ECO:0000259" key="9">
    <source>
        <dbReference type="PROSITE" id="PS50259"/>
    </source>
</evidence>
<evidence type="ECO:0000256" key="6">
    <source>
        <dbReference type="ARBA" id="ARBA00023136"/>
    </source>
</evidence>
<feature type="domain" description="G-protein coupled receptors family 3 profile" evidence="9">
    <location>
        <begin position="630"/>
        <end position="881"/>
    </location>
</feature>
<keyword evidence="6 8" id="KW-0472">Membrane</keyword>